<dbReference type="STRING" id="1287681.M7T042"/>
<keyword evidence="3" id="KW-1185">Reference proteome</keyword>
<dbReference type="InterPro" id="IPR027417">
    <property type="entry name" value="P-loop_NTPase"/>
</dbReference>
<dbReference type="PANTHER" id="PTHR36978:SF4">
    <property type="entry name" value="P-LOOP CONTAINING NUCLEOSIDE TRIPHOSPHATE HYDROLASE PROTEIN"/>
    <property type="match status" value="1"/>
</dbReference>
<dbReference type="PANTHER" id="PTHR36978">
    <property type="entry name" value="P-LOOP CONTAINING NUCLEOTIDE TRIPHOSPHATE HYDROLASE"/>
    <property type="match status" value="1"/>
</dbReference>
<dbReference type="InterPro" id="IPR040632">
    <property type="entry name" value="Sulfotransfer_4"/>
</dbReference>
<sequence>MSPKQGSRKIDSIPTPKNPMEMQVLILGMPRTGTISIRVALEKLGYTCFHGRMMDEFPELYEPWEEALRAKYFNEGKAFGLEEYQKLLGNYNASCNFPGTMVAEDLIKTYPNAKVILTNRDVDKWHTSLKTSVDIGRNWSSFDWIAPFDPVYGPWWRYHKFEHTLRPKLAPEGEKQGFLDHYKMVRSLVPKERLLDYHVSQGWEPLCEFLEKDIPEEEFPNVNNTNQFLNGRRWRWWHAVYCMVVKVSPIAAATAVAVGGAWRYQHMLPTLF</sequence>
<reference evidence="3" key="1">
    <citation type="journal article" date="2013" name="Genome Announc.">
        <title>Draft genome sequence of the grapevine dieback fungus Eutypa lata UCR-EL1.</title>
        <authorList>
            <person name="Blanco-Ulate B."/>
            <person name="Rolshausen P.E."/>
            <person name="Cantu D."/>
        </authorList>
    </citation>
    <scope>NUCLEOTIDE SEQUENCE [LARGE SCALE GENOMIC DNA]</scope>
    <source>
        <strain evidence="3">UCR-EL1</strain>
    </source>
</reference>
<name>M7T042_EUTLA</name>
<dbReference type="OMA" id="QWREMAT"/>
<dbReference type="EMBL" id="KB705480">
    <property type="protein sequence ID" value="EMR72259.1"/>
    <property type="molecule type" value="Genomic_DNA"/>
</dbReference>
<dbReference type="Pfam" id="PF17784">
    <property type="entry name" value="Sulfotransfer_4"/>
    <property type="match status" value="1"/>
</dbReference>
<evidence type="ECO:0000313" key="3">
    <source>
        <dbReference type="Proteomes" id="UP000012174"/>
    </source>
</evidence>
<accession>M7T042</accession>
<dbReference type="Proteomes" id="UP000012174">
    <property type="component" value="Unassembled WGS sequence"/>
</dbReference>
<keyword evidence="1" id="KW-0472">Membrane</keyword>
<dbReference type="KEGG" id="ela:UCREL1_688"/>
<gene>
    <name evidence="2" type="ORF">UCREL1_688</name>
</gene>
<evidence type="ECO:0000313" key="2">
    <source>
        <dbReference type="EMBL" id="EMR72259.1"/>
    </source>
</evidence>
<dbReference type="eggNOG" id="ENOG502S41B">
    <property type="taxonomic scope" value="Eukaryota"/>
</dbReference>
<keyword evidence="1" id="KW-0812">Transmembrane</keyword>
<evidence type="ECO:0000256" key="1">
    <source>
        <dbReference type="SAM" id="Phobius"/>
    </source>
</evidence>
<protein>
    <submittedName>
        <fullName evidence="2">Putative nad dependent epimerase dehydratase protein</fullName>
    </submittedName>
</protein>
<organism evidence="2 3">
    <name type="scientific">Eutypa lata (strain UCR-EL1)</name>
    <name type="common">Grapevine dieback disease fungus</name>
    <name type="synonym">Eutypa armeniacae</name>
    <dbReference type="NCBI Taxonomy" id="1287681"/>
    <lineage>
        <taxon>Eukaryota</taxon>
        <taxon>Fungi</taxon>
        <taxon>Dikarya</taxon>
        <taxon>Ascomycota</taxon>
        <taxon>Pezizomycotina</taxon>
        <taxon>Sordariomycetes</taxon>
        <taxon>Xylariomycetidae</taxon>
        <taxon>Xylariales</taxon>
        <taxon>Diatrypaceae</taxon>
        <taxon>Eutypa</taxon>
    </lineage>
</organism>
<keyword evidence="1" id="KW-1133">Transmembrane helix</keyword>
<dbReference type="OrthoDB" id="408152at2759"/>
<dbReference type="SUPFAM" id="SSF52540">
    <property type="entry name" value="P-loop containing nucleoside triphosphate hydrolases"/>
    <property type="match status" value="1"/>
</dbReference>
<feature type="transmembrane region" description="Helical" evidence="1">
    <location>
        <begin position="239"/>
        <end position="262"/>
    </location>
</feature>
<dbReference type="AlphaFoldDB" id="M7T042"/>
<dbReference type="HOGENOM" id="CLU_061199_3_0_1"/>
<proteinExistence type="predicted"/>
<dbReference type="Gene3D" id="3.40.50.300">
    <property type="entry name" value="P-loop containing nucleotide triphosphate hydrolases"/>
    <property type="match status" value="1"/>
</dbReference>